<dbReference type="Proteomes" id="UP000589552">
    <property type="component" value="Unassembled WGS sequence"/>
</dbReference>
<gene>
    <name evidence="10" type="ORF">HF852_02145</name>
</gene>
<dbReference type="NCBIfam" id="TIGR00835">
    <property type="entry name" value="agcS"/>
    <property type="match status" value="1"/>
</dbReference>
<evidence type="ECO:0000313" key="10">
    <source>
        <dbReference type="EMBL" id="NMF08420.1"/>
    </source>
</evidence>
<dbReference type="PRINTS" id="PR00175">
    <property type="entry name" value="NAALASMPORT"/>
</dbReference>
<dbReference type="FunFam" id="1.20.1740.10:FF:000004">
    <property type="entry name" value="Sodium:alanine symporter family protein"/>
    <property type="match status" value="1"/>
</dbReference>
<feature type="transmembrane region" description="Helical" evidence="9">
    <location>
        <begin position="420"/>
        <end position="441"/>
    </location>
</feature>
<dbReference type="GO" id="GO:0005283">
    <property type="term" value="F:amino acid:sodium symporter activity"/>
    <property type="evidence" value="ECO:0007669"/>
    <property type="project" value="InterPro"/>
</dbReference>
<keyword evidence="6 9" id="KW-0769">Symport</keyword>
<dbReference type="Pfam" id="PF01235">
    <property type="entry name" value="Na_Ala_symp"/>
    <property type="match status" value="1"/>
</dbReference>
<dbReference type="RefSeq" id="WP_120984130.1">
    <property type="nucleotide sequence ID" value="NZ_CP032788.1"/>
</dbReference>
<feature type="transmembrane region" description="Helical" evidence="9">
    <location>
        <begin position="187"/>
        <end position="204"/>
    </location>
</feature>
<feature type="transmembrane region" description="Helical" evidence="9">
    <location>
        <begin position="216"/>
        <end position="237"/>
    </location>
</feature>
<evidence type="ECO:0000256" key="5">
    <source>
        <dbReference type="ARBA" id="ARBA00022692"/>
    </source>
</evidence>
<comment type="caution">
    <text evidence="10">The sequence shown here is derived from an EMBL/GenBank/DDBJ whole genome shotgun (WGS) entry which is preliminary data.</text>
</comment>
<dbReference type="Gene3D" id="1.20.1740.10">
    <property type="entry name" value="Amino acid/polyamine transporter I"/>
    <property type="match status" value="1"/>
</dbReference>
<keyword evidence="7 9" id="KW-1133">Transmembrane helix</keyword>
<evidence type="ECO:0000256" key="2">
    <source>
        <dbReference type="ARBA" id="ARBA00009261"/>
    </source>
</evidence>
<dbReference type="AlphaFoldDB" id="A0A494RXP3"/>
<evidence type="ECO:0000256" key="4">
    <source>
        <dbReference type="ARBA" id="ARBA00022475"/>
    </source>
</evidence>
<protein>
    <submittedName>
        <fullName evidence="10">Alanine:cation symporter family protein</fullName>
    </submittedName>
</protein>
<evidence type="ECO:0000256" key="8">
    <source>
        <dbReference type="ARBA" id="ARBA00023136"/>
    </source>
</evidence>
<dbReference type="PANTHER" id="PTHR30330:SF1">
    <property type="entry name" value="AMINO-ACID CARRIER PROTEIN ALST"/>
    <property type="match status" value="1"/>
</dbReference>
<dbReference type="GO" id="GO:0005886">
    <property type="term" value="C:plasma membrane"/>
    <property type="evidence" value="ECO:0007669"/>
    <property type="project" value="UniProtKB-SubCell"/>
</dbReference>
<feature type="transmembrane region" description="Helical" evidence="9">
    <location>
        <begin position="394"/>
        <end position="414"/>
    </location>
</feature>
<feature type="transmembrane region" description="Helical" evidence="9">
    <location>
        <begin position="305"/>
        <end position="324"/>
    </location>
</feature>
<dbReference type="PANTHER" id="PTHR30330">
    <property type="entry name" value="AGSS FAMILY TRANSPORTER, SODIUM-ALANINE"/>
    <property type="match status" value="1"/>
</dbReference>
<evidence type="ECO:0000256" key="9">
    <source>
        <dbReference type="RuleBase" id="RU363064"/>
    </source>
</evidence>
<evidence type="ECO:0000313" key="11">
    <source>
        <dbReference type="Proteomes" id="UP000589552"/>
    </source>
</evidence>
<feature type="transmembrane region" description="Helical" evidence="9">
    <location>
        <begin position="15"/>
        <end position="36"/>
    </location>
</feature>
<feature type="transmembrane region" description="Helical" evidence="9">
    <location>
        <begin position="147"/>
        <end position="167"/>
    </location>
</feature>
<dbReference type="InterPro" id="IPR001463">
    <property type="entry name" value="Na/Ala_symport"/>
</dbReference>
<organism evidence="10 11">
    <name type="scientific">Corynebacterium xerosis</name>
    <dbReference type="NCBI Taxonomy" id="1725"/>
    <lineage>
        <taxon>Bacteria</taxon>
        <taxon>Bacillati</taxon>
        <taxon>Actinomycetota</taxon>
        <taxon>Actinomycetes</taxon>
        <taxon>Mycobacteriales</taxon>
        <taxon>Corynebacteriaceae</taxon>
        <taxon>Corynebacterium</taxon>
    </lineage>
</organism>
<evidence type="ECO:0000256" key="3">
    <source>
        <dbReference type="ARBA" id="ARBA00022448"/>
    </source>
</evidence>
<feature type="transmembrane region" description="Helical" evidence="9">
    <location>
        <begin position="350"/>
        <end position="373"/>
    </location>
</feature>
<evidence type="ECO:0000256" key="7">
    <source>
        <dbReference type="ARBA" id="ARBA00022989"/>
    </source>
</evidence>
<comment type="similarity">
    <text evidence="2 9">Belongs to the alanine or glycine:cation symporter (AGCS) (TC 2.A.25) family.</text>
</comment>
<keyword evidence="8 9" id="KW-0472">Membrane</keyword>
<keyword evidence="4 9" id="KW-1003">Cell membrane</keyword>
<reference evidence="10 11" key="1">
    <citation type="submission" date="2020-04" db="EMBL/GenBank/DDBJ databases">
        <authorList>
            <person name="Hitch T.C.A."/>
            <person name="Wylensek D."/>
            <person name="Clavel T."/>
        </authorList>
    </citation>
    <scope>NUCLEOTIDE SEQUENCE [LARGE SCALE GENOMIC DNA]</scope>
    <source>
        <strain evidence="10 11">BL-383-APC-2I</strain>
    </source>
</reference>
<keyword evidence="3 9" id="KW-0813">Transport</keyword>
<dbReference type="EMBL" id="JABAGA010000001">
    <property type="protein sequence ID" value="NMF08420.1"/>
    <property type="molecule type" value="Genomic_DNA"/>
</dbReference>
<keyword evidence="5 9" id="KW-0812">Transmembrane</keyword>
<evidence type="ECO:0000256" key="1">
    <source>
        <dbReference type="ARBA" id="ARBA00004651"/>
    </source>
</evidence>
<name>A0A494RXP3_9CORY</name>
<proteinExistence type="inferred from homology"/>
<dbReference type="PROSITE" id="PS00873">
    <property type="entry name" value="NA_ALANINE_SYMP"/>
    <property type="match status" value="1"/>
</dbReference>
<evidence type="ECO:0000256" key="6">
    <source>
        <dbReference type="ARBA" id="ARBA00022847"/>
    </source>
</evidence>
<accession>A0A494RXP3</accession>
<sequence>MESATSAVTAWNDKYWLFMIALLVATGLYFCARTILVQIRYLPEMFRAITEKPSAISEGVKGISSFKAFTISAASRVGTGNVAGVAVAISTGGPGAVFWMWLLAIIGGATSFVESTLAQLYKVKDKDSYRGGPAYYITRGLGEKWRWLAILFALAITVTYGFVFNAVQSNSITAAVAESTGNDSLSMKTIIGLVLAAATGLIIFGGVQRISKVTQVIVPVMAIAYILLGIIVLAINWREVPAMLALIVEHALGIREIAGAAVGTAIMQGVRRGLFSNEAGMGSTPNAAATSSVSHPCKQGLIQTLGVYFDTIIVCTVTAVIILLSNPEYGNGAEGTALTQVALAAQIGGWAIHAITVIIFFLAFSSIVGNYYYAEANIPFLNDSKALLNGVRALIMLCVLGGAIGSVPLVWALADVFSALMATINIAAILPLGGVAVALLGNYAAQKSKGLNPVYHRDDIPGIRGHENIECWDGSDPMTVRTDDGGAAAVQK</sequence>
<comment type="subcellular location">
    <subcellularLocation>
        <location evidence="1 9">Cell membrane</location>
        <topology evidence="1 9">Multi-pass membrane protein</topology>
    </subcellularLocation>
</comment>